<dbReference type="InterPro" id="IPR052016">
    <property type="entry name" value="Bact_Sigma-Reg"/>
</dbReference>
<feature type="domain" description="Response regulatory" evidence="3">
    <location>
        <begin position="136"/>
        <end position="251"/>
    </location>
</feature>
<keyword evidence="2" id="KW-0597">Phosphoprotein</keyword>
<dbReference type="AlphaFoldDB" id="A0A3A9IQH2"/>
<comment type="caution">
    <text evidence="4">The sequence shown here is derived from an EMBL/GenBank/DDBJ whole genome shotgun (WGS) entry which is preliminary data.</text>
</comment>
<dbReference type="PANTHER" id="PTHR43156">
    <property type="entry name" value="STAGE II SPORULATION PROTEIN E-RELATED"/>
    <property type="match status" value="1"/>
</dbReference>
<dbReference type="SUPFAM" id="SSF52172">
    <property type="entry name" value="CheY-like"/>
    <property type="match status" value="1"/>
</dbReference>
<dbReference type="Pfam" id="PF00072">
    <property type="entry name" value="Response_reg"/>
    <property type="match status" value="1"/>
</dbReference>
<dbReference type="EMBL" id="RAWX01000001">
    <property type="protein sequence ID" value="RKJ91499.1"/>
    <property type="molecule type" value="Genomic_DNA"/>
</dbReference>
<dbReference type="InterPro" id="IPR003594">
    <property type="entry name" value="HATPase_dom"/>
</dbReference>
<dbReference type="SMART" id="SM00331">
    <property type="entry name" value="PP2C_SIG"/>
    <property type="match status" value="1"/>
</dbReference>
<dbReference type="CDD" id="cd16936">
    <property type="entry name" value="HATPase_RsbW-like"/>
    <property type="match status" value="1"/>
</dbReference>
<dbReference type="InterPro" id="IPR011006">
    <property type="entry name" value="CheY-like_superfamily"/>
</dbReference>
<dbReference type="GO" id="GO:0016791">
    <property type="term" value="F:phosphatase activity"/>
    <property type="evidence" value="ECO:0007669"/>
    <property type="project" value="TreeGrafter"/>
</dbReference>
<organism evidence="4 5">
    <name type="scientific">Aeromonas veronii</name>
    <dbReference type="NCBI Taxonomy" id="654"/>
    <lineage>
        <taxon>Bacteria</taxon>
        <taxon>Pseudomonadati</taxon>
        <taxon>Pseudomonadota</taxon>
        <taxon>Gammaproteobacteria</taxon>
        <taxon>Aeromonadales</taxon>
        <taxon>Aeromonadaceae</taxon>
        <taxon>Aeromonas</taxon>
    </lineage>
</organism>
<dbReference type="InterPro" id="IPR001789">
    <property type="entry name" value="Sig_transdc_resp-reg_receiver"/>
</dbReference>
<evidence type="ECO:0000256" key="1">
    <source>
        <dbReference type="ARBA" id="ARBA00022801"/>
    </source>
</evidence>
<evidence type="ECO:0000313" key="5">
    <source>
        <dbReference type="Proteomes" id="UP000281725"/>
    </source>
</evidence>
<dbReference type="GO" id="GO:0000160">
    <property type="term" value="P:phosphorelay signal transduction system"/>
    <property type="evidence" value="ECO:0007669"/>
    <property type="project" value="InterPro"/>
</dbReference>
<dbReference type="PROSITE" id="PS50110">
    <property type="entry name" value="RESPONSE_REGULATORY"/>
    <property type="match status" value="1"/>
</dbReference>
<evidence type="ECO:0000259" key="3">
    <source>
        <dbReference type="PROSITE" id="PS50110"/>
    </source>
</evidence>
<evidence type="ECO:0000313" key="4">
    <source>
        <dbReference type="EMBL" id="RKJ91499.1"/>
    </source>
</evidence>
<dbReference type="Pfam" id="PF07228">
    <property type="entry name" value="SpoIIE"/>
    <property type="match status" value="1"/>
</dbReference>
<dbReference type="Gene3D" id="3.30.565.10">
    <property type="entry name" value="Histidine kinase-like ATPase, C-terminal domain"/>
    <property type="match status" value="1"/>
</dbReference>
<dbReference type="RefSeq" id="WP_120414139.1">
    <property type="nucleotide sequence ID" value="NZ_CP121821.1"/>
</dbReference>
<feature type="modified residue" description="4-aspartylphosphate" evidence="2">
    <location>
        <position position="184"/>
    </location>
</feature>
<dbReference type="SMART" id="SM00448">
    <property type="entry name" value="REC"/>
    <property type="match status" value="1"/>
</dbReference>
<dbReference type="Gene3D" id="3.40.50.2300">
    <property type="match status" value="1"/>
</dbReference>
<accession>A0A3A9IQH2</accession>
<dbReference type="Gene3D" id="3.60.40.10">
    <property type="entry name" value="PPM-type phosphatase domain"/>
    <property type="match status" value="1"/>
</dbReference>
<dbReference type="Proteomes" id="UP000281725">
    <property type="component" value="Unassembled WGS sequence"/>
</dbReference>
<dbReference type="SUPFAM" id="SSF55874">
    <property type="entry name" value="ATPase domain of HSP90 chaperone/DNA topoisomerase II/histidine kinase"/>
    <property type="match status" value="1"/>
</dbReference>
<dbReference type="InterPro" id="IPR036890">
    <property type="entry name" value="HATPase_C_sf"/>
</dbReference>
<dbReference type="InterPro" id="IPR036457">
    <property type="entry name" value="PPM-type-like_dom_sf"/>
</dbReference>
<dbReference type="Pfam" id="PF13581">
    <property type="entry name" value="HATPase_c_2"/>
    <property type="match status" value="1"/>
</dbReference>
<reference evidence="4 5" key="1">
    <citation type="submission" date="2018-09" db="EMBL/GenBank/DDBJ databases">
        <title>Genome sequencing of Aeromonas veronii MS-17-88.</title>
        <authorList>
            <person name="Tekedar H.C."/>
            <person name="Arick M.A."/>
            <person name="Hsu C.-Y."/>
            <person name="Thrash A."/>
            <person name="Karsi A."/>
            <person name="Lawrence M.L."/>
            <person name="Abdelhamed H."/>
        </authorList>
    </citation>
    <scope>NUCLEOTIDE SEQUENCE [LARGE SCALE GENOMIC DNA]</scope>
    <source>
        <strain evidence="4 5">MS 17-88</strain>
    </source>
</reference>
<name>A0A3A9IQH2_AERVE</name>
<dbReference type="SUPFAM" id="SSF81606">
    <property type="entry name" value="PP2C-like"/>
    <property type="match status" value="1"/>
</dbReference>
<evidence type="ECO:0000256" key="2">
    <source>
        <dbReference type="PROSITE-ProRule" id="PRU00169"/>
    </source>
</evidence>
<dbReference type="PANTHER" id="PTHR43156:SF2">
    <property type="entry name" value="STAGE II SPORULATION PROTEIN E"/>
    <property type="match status" value="1"/>
</dbReference>
<sequence length="496" mass="54580">MDDWLRSAPATLQSVRELRNRLAQGLSLFQVSPKDQANWLLCFSELATNSVKHTAPPATRLWLTLKEDETGLSLILEDDGGPQPGLASAPLPDELQEGGYGLALVHQLFAEVHFSRDGDRNRVTLRQQGPVNQLPVLAVIDDDKVMRALLTAYLHEHYRVESYADSHAALLALGKQPPALVLSDIEMEGIDGFGLRQQLMKDPKMKGVPFIFLTGHQDQWTQSRAGALGIDDFLVKPITKQDLLLAVSRVLQRSQQLKSQWGEQLDQRMTSALRPLLPATSIGGYQLALQTRAATVGGGDFLLVKDRVLWLGDVMGHDAEAKFFAHAYAGYLRGLLTAHDLERAPARLLTILSNAVHSDPLLGATLLTTLCIELGNEGRVQWASAGHPAPWLVGPGTIRQVGVTGPLPGLRPDPHFVTNERQLKPGEILLFWTDGLLDSRDAAERQRWESQLKEICLTSGPGLEQLAHRIARWFDERINDAALDDMTLLLVACPGA</sequence>
<dbReference type="InterPro" id="IPR001932">
    <property type="entry name" value="PPM-type_phosphatase-like_dom"/>
</dbReference>
<keyword evidence="1" id="KW-0378">Hydrolase</keyword>
<proteinExistence type="predicted"/>
<protein>
    <submittedName>
        <fullName evidence="4">Response regulator</fullName>
    </submittedName>
</protein>
<gene>
    <name evidence="4" type="ORF">D6R50_02460</name>
</gene>